<reference evidence="10" key="1">
    <citation type="submission" date="2022-03" db="EMBL/GenBank/DDBJ databases">
        <authorList>
            <person name="Martin C."/>
        </authorList>
    </citation>
    <scope>NUCLEOTIDE SEQUENCE</scope>
</reference>
<protein>
    <recommendedName>
        <fullName evidence="7">alpha-1,2-Mannosidase</fullName>
        <ecNumber evidence="7">3.2.1.-</ecNumber>
    </recommendedName>
</protein>
<dbReference type="Gene3D" id="1.50.10.10">
    <property type="match status" value="1"/>
</dbReference>
<keyword evidence="8" id="KW-0175">Coiled coil</keyword>
<feature type="active site" description="Proton donor" evidence="5">
    <location>
        <position position="370"/>
    </location>
</feature>
<evidence type="ECO:0000256" key="7">
    <source>
        <dbReference type="RuleBase" id="RU361193"/>
    </source>
</evidence>
<keyword evidence="3" id="KW-0256">Endoplasmic reticulum</keyword>
<dbReference type="Pfam" id="PF02225">
    <property type="entry name" value="PA"/>
    <property type="match status" value="1"/>
</dbReference>
<dbReference type="SUPFAM" id="SSF52025">
    <property type="entry name" value="PA domain"/>
    <property type="match status" value="1"/>
</dbReference>
<evidence type="ECO:0000256" key="5">
    <source>
        <dbReference type="PIRSR" id="PIRSR601382-1"/>
    </source>
</evidence>
<dbReference type="GO" id="GO:0004571">
    <property type="term" value="F:mannosyl-oligosaccharide 1,2-alpha-mannosidase activity"/>
    <property type="evidence" value="ECO:0007669"/>
    <property type="project" value="InterPro"/>
</dbReference>
<dbReference type="Gene3D" id="3.50.30.30">
    <property type="match status" value="1"/>
</dbReference>
<dbReference type="InterPro" id="IPR046450">
    <property type="entry name" value="PA_dom_sf"/>
</dbReference>
<comment type="caution">
    <text evidence="10">The sequence shown here is derived from an EMBL/GenBank/DDBJ whole genome shotgun (WGS) entry which is preliminary data.</text>
</comment>
<dbReference type="Pfam" id="PF01532">
    <property type="entry name" value="Glyco_hydro_47"/>
    <property type="match status" value="1"/>
</dbReference>
<dbReference type="AlphaFoldDB" id="A0A8J1TXK0"/>
<accession>A0A8J1TXK0</accession>
<dbReference type="EC" id="3.2.1.-" evidence="7"/>
<dbReference type="GO" id="GO:0005509">
    <property type="term" value="F:calcium ion binding"/>
    <property type="evidence" value="ECO:0007669"/>
    <property type="project" value="InterPro"/>
</dbReference>
<dbReference type="PANTHER" id="PTHR45679">
    <property type="entry name" value="ER DEGRADATION-ENHANCING ALPHA-MANNOSIDASE-LIKE PROTEIN 2"/>
    <property type="match status" value="1"/>
</dbReference>
<dbReference type="InterPro" id="IPR003137">
    <property type="entry name" value="PA_domain"/>
</dbReference>
<dbReference type="SUPFAM" id="SSF48225">
    <property type="entry name" value="Seven-hairpin glycosidases"/>
    <property type="match status" value="1"/>
</dbReference>
<keyword evidence="11" id="KW-1185">Reference proteome</keyword>
<dbReference type="PRINTS" id="PR00747">
    <property type="entry name" value="GLYHDRLASE47"/>
</dbReference>
<feature type="compositionally biased region" description="Polar residues" evidence="9">
    <location>
        <begin position="1190"/>
        <end position="1202"/>
    </location>
</feature>
<dbReference type="GO" id="GO:0044322">
    <property type="term" value="C:endoplasmic reticulum quality control compartment"/>
    <property type="evidence" value="ECO:0007669"/>
    <property type="project" value="GOC"/>
</dbReference>
<dbReference type="GO" id="GO:0016020">
    <property type="term" value="C:membrane"/>
    <property type="evidence" value="ECO:0007669"/>
    <property type="project" value="InterPro"/>
</dbReference>
<comment type="cofactor">
    <cofactor evidence="6">
        <name>Ca(2+)</name>
        <dbReference type="ChEBI" id="CHEBI:29108"/>
    </cofactor>
</comment>
<evidence type="ECO:0000313" key="11">
    <source>
        <dbReference type="Proteomes" id="UP000749559"/>
    </source>
</evidence>
<keyword evidence="7" id="KW-0378">Hydrolase</keyword>
<feature type="region of interest" description="Disordered" evidence="9">
    <location>
        <begin position="1190"/>
        <end position="1236"/>
    </location>
</feature>
<dbReference type="InterPro" id="IPR001382">
    <property type="entry name" value="Glyco_hydro_47"/>
</dbReference>
<organism evidence="10 11">
    <name type="scientific">Owenia fusiformis</name>
    <name type="common">Polychaete worm</name>
    <dbReference type="NCBI Taxonomy" id="6347"/>
    <lineage>
        <taxon>Eukaryota</taxon>
        <taxon>Metazoa</taxon>
        <taxon>Spiralia</taxon>
        <taxon>Lophotrochozoa</taxon>
        <taxon>Annelida</taxon>
        <taxon>Polychaeta</taxon>
        <taxon>Sedentaria</taxon>
        <taxon>Canalipalpata</taxon>
        <taxon>Sabellida</taxon>
        <taxon>Oweniida</taxon>
        <taxon>Oweniidae</taxon>
        <taxon>Owenia</taxon>
    </lineage>
</organism>
<keyword evidence="6" id="KW-0479">Metal-binding</keyword>
<dbReference type="InterPro" id="IPR012341">
    <property type="entry name" value="6hp_glycosidase-like_sf"/>
</dbReference>
<comment type="similarity">
    <text evidence="2 7">Belongs to the glycosyl hydrolase 47 family.</text>
</comment>
<feature type="active site" evidence="5">
    <location>
        <position position="276"/>
    </location>
</feature>
<dbReference type="Proteomes" id="UP000749559">
    <property type="component" value="Unassembled WGS sequence"/>
</dbReference>
<dbReference type="EMBL" id="CAIIXF020000006">
    <property type="protein sequence ID" value="CAH1787460.1"/>
    <property type="molecule type" value="Genomic_DNA"/>
</dbReference>
<evidence type="ECO:0000256" key="6">
    <source>
        <dbReference type="PIRSR" id="PIRSR601382-2"/>
    </source>
</evidence>
<dbReference type="GO" id="GO:0005975">
    <property type="term" value="P:carbohydrate metabolic process"/>
    <property type="evidence" value="ECO:0007669"/>
    <property type="project" value="InterPro"/>
</dbReference>
<feature type="active site" description="Proton donor" evidence="5">
    <location>
        <position position="129"/>
    </location>
</feature>
<evidence type="ECO:0000256" key="3">
    <source>
        <dbReference type="ARBA" id="ARBA00022824"/>
    </source>
</evidence>
<feature type="coiled-coil region" evidence="8">
    <location>
        <begin position="1098"/>
        <end position="1129"/>
    </location>
</feature>
<dbReference type="InterPro" id="IPR044674">
    <property type="entry name" value="EDEM1/2/3"/>
</dbReference>
<evidence type="ECO:0000313" key="10">
    <source>
        <dbReference type="EMBL" id="CAH1787460.1"/>
    </source>
</evidence>
<feature type="active site" evidence="5">
    <location>
        <position position="388"/>
    </location>
</feature>
<gene>
    <name evidence="10" type="ORF">OFUS_LOCUS13150</name>
</gene>
<evidence type="ECO:0000256" key="9">
    <source>
        <dbReference type="SAM" id="MobiDB-lite"/>
    </source>
</evidence>
<feature type="coiled-coil region" evidence="8">
    <location>
        <begin position="1017"/>
        <end position="1044"/>
    </location>
</feature>
<feature type="binding site" evidence="6">
    <location>
        <position position="474"/>
    </location>
    <ligand>
        <name>Ca(2+)</name>
        <dbReference type="ChEBI" id="CHEBI:29108"/>
    </ligand>
</feature>
<keyword evidence="6" id="KW-0106">Calcium</keyword>
<keyword evidence="4" id="KW-0325">Glycoprotein</keyword>
<dbReference type="OrthoDB" id="8118055at2759"/>
<comment type="subcellular location">
    <subcellularLocation>
        <location evidence="1">Endoplasmic reticulum</location>
    </subcellularLocation>
</comment>
<dbReference type="PANTHER" id="PTHR45679:SF2">
    <property type="entry name" value="ER DEGRADATION-ENHANCING ALPHA-MANNOSIDASE-LIKE PROTEIN 3"/>
    <property type="match status" value="1"/>
</dbReference>
<evidence type="ECO:0000256" key="1">
    <source>
        <dbReference type="ARBA" id="ARBA00004240"/>
    </source>
</evidence>
<name>A0A8J1TXK0_OWEFU</name>
<feature type="compositionally biased region" description="Basic and acidic residues" evidence="9">
    <location>
        <begin position="1215"/>
        <end position="1236"/>
    </location>
</feature>
<dbReference type="InterPro" id="IPR036026">
    <property type="entry name" value="Seven-hairpin_glycosidases"/>
</dbReference>
<evidence type="ECO:0000256" key="4">
    <source>
        <dbReference type="ARBA" id="ARBA00023180"/>
    </source>
</evidence>
<evidence type="ECO:0000256" key="8">
    <source>
        <dbReference type="SAM" id="Coils"/>
    </source>
</evidence>
<proteinExistence type="inferred from homology"/>
<dbReference type="GO" id="GO:1904380">
    <property type="term" value="P:endoplasmic reticulum mannose trimming"/>
    <property type="evidence" value="ECO:0007669"/>
    <property type="project" value="InterPro"/>
</dbReference>
<sequence length="1236" mass="140643">MDRLILDWIMQYFIIVFFLLGSPAEAMSKLEKRELKEMVLEMFDHGYNSYMQHAYPADELMPLKCMGRVRGKHRSRGDIDDALGNFSLTLVDTLDSLVVLGKIEEFEKAVRMIIRDVTFDTDIVVSVFETNIRMIGGLLGGHVLADLLKQSGDAMLWYDDELLNLAKDLGNRLLPAFNTSTGIPFPRVNLRFGVNKATSRTGHEKDTCTACAGTMILEFAALSRLTGDPIYEEKARKAMSFLWQQRNVASDLVGTVINIHNGDWVRRDAGVGAGTDSYYEYLLKAYILLGDETYLDRFNKHYTSIMRYINQGPMLVDVHMHRPTSNSKNFMDSLLAFWPGLQVLKGDIKPAIEIHEMLYQVMQRHNFLPEAFTTDFRVHWGQHPLRPEFVESTYFLYKATNDPYYLEVGKVVLQNLNQHARVDCGFAAIKDVTSGELEDQMDSFVLAETFKYLYLLFAEKEDMWLDVDDFVFTTEAHLLPLTLSVYQYNVTNSSSKSGVNVVFDEDEIEINVHDDDPHFTRSCPNTQIIYKNNVRYAQLVRNPLKDLVNDACPKPKILHPSQPRLRASDFLVGNKDQMAELQKMGIRLVTMQDGRVQLLHTASEALTPKDAEDGMMFMQEMIELSKTQPNEVQHEPRVVQLVSAPYFGSVSWSAGPAQFGYDLKTSKHVVGKVTVVDPITGCGELNNWDEVMGKIAILNRGDCMFVDKARNIQKGGAIAGIVIDNQPDTSNDQSPLFAMSGDGKDDVTIPMVFLFSKEGADLREAILESSELEVLLGYVARSADNIMEDMLHKGLSQPLNPDVFYDREIEEATQEISVASEDAPFIVTLGENSLNVKGDGYEMKITAKIIPVGINPATPHVTVDASRVTITHDSGLPKLIKIDVVTRLPHNVDKTSQGAINQFNLDFLTVLNKRTNFLRILAKSDYDGEYSNIFEKLSGVIMARGNVGELVQSTNRVCINKLANELELTTQVKVDDDPGELSENVHEKWMRETMAEHEDDEDVKRNLLKNTIPKEVLNKIQDALNEQEDNIKFRMNKRQEAYREKLEKHYATELDLNEAQDSSQPMDGTDGVFSEYHGSGKEEKEVNRDTQKHWEKIRSEIQERWQNVKQKLEKQIKEDEDSEEMAEKLKKIAKKLNNLNPNIGNIQREREEIELAEKYQNIAISKEHKDILDTLDEHKADAPKYKKTNIRIQMDSQNTHITQGHRKTSVEADTQDSKTEERRTKSQNENQKRTEL</sequence>
<keyword evidence="7" id="KW-0326">Glycosidase</keyword>
<evidence type="ECO:0000256" key="2">
    <source>
        <dbReference type="ARBA" id="ARBA00007658"/>
    </source>
</evidence>